<keyword evidence="9" id="KW-0472">Membrane</keyword>
<evidence type="ECO:0000313" key="14">
    <source>
        <dbReference type="Proteomes" id="UP001447188"/>
    </source>
</evidence>
<proteinExistence type="predicted"/>
<feature type="region of interest" description="Disordered" evidence="11">
    <location>
        <begin position="165"/>
        <end position="186"/>
    </location>
</feature>
<dbReference type="EMBL" id="JBBBZM010000071">
    <property type="protein sequence ID" value="KAL0635373.1"/>
    <property type="molecule type" value="Genomic_DNA"/>
</dbReference>
<evidence type="ECO:0000256" key="6">
    <source>
        <dbReference type="ARBA" id="ARBA00022786"/>
    </source>
</evidence>
<reference evidence="13 14" key="1">
    <citation type="submission" date="2024-02" db="EMBL/GenBank/DDBJ databases">
        <title>Discinaceae phylogenomics.</title>
        <authorList>
            <person name="Dirks A.C."/>
            <person name="James T.Y."/>
        </authorList>
    </citation>
    <scope>NUCLEOTIDE SEQUENCE [LARGE SCALE GENOMIC DNA]</scope>
    <source>
        <strain evidence="13 14">ACD0624</strain>
    </source>
</reference>
<keyword evidence="7" id="KW-0862">Zinc</keyword>
<evidence type="ECO:0000256" key="2">
    <source>
        <dbReference type="ARBA" id="ARBA00004906"/>
    </source>
</evidence>
<dbReference type="Pfam" id="PF12678">
    <property type="entry name" value="zf-rbx1"/>
    <property type="match status" value="1"/>
</dbReference>
<comment type="pathway">
    <text evidence="2">Protein modification; protein ubiquitination.</text>
</comment>
<evidence type="ECO:0000256" key="3">
    <source>
        <dbReference type="ARBA" id="ARBA00022692"/>
    </source>
</evidence>
<evidence type="ECO:0000259" key="12">
    <source>
        <dbReference type="PROSITE" id="PS50089"/>
    </source>
</evidence>
<evidence type="ECO:0000256" key="10">
    <source>
        <dbReference type="PROSITE-ProRule" id="PRU00175"/>
    </source>
</evidence>
<evidence type="ECO:0000256" key="1">
    <source>
        <dbReference type="ARBA" id="ARBA00004370"/>
    </source>
</evidence>
<dbReference type="Proteomes" id="UP001447188">
    <property type="component" value="Unassembled WGS sequence"/>
</dbReference>
<dbReference type="InterPro" id="IPR024766">
    <property type="entry name" value="Znf_RING_H2"/>
</dbReference>
<dbReference type="Gene3D" id="3.30.40.10">
    <property type="entry name" value="Zinc/RING finger domain, C3HC4 (zinc finger)"/>
    <property type="match status" value="1"/>
</dbReference>
<evidence type="ECO:0000256" key="7">
    <source>
        <dbReference type="ARBA" id="ARBA00022833"/>
    </source>
</evidence>
<dbReference type="PROSITE" id="PS50089">
    <property type="entry name" value="ZF_RING_2"/>
    <property type="match status" value="1"/>
</dbReference>
<sequence length="195" mass="21812">MRKSADAMQRSPPTPPPECSAREFYYITTGSTLLPPACLVLKSEDYTCPVCRGSYFGADLESESEEDDSETAVRLSCGHIFGHLCIQSWFESHYSCPLCRVDVSELHSYQGTKEAFEIFLETHNEEVSSFFVADRDVAPCSTNRSRWTPEYYAVADIQWEDAGSVEGEGAAEPRAVGQSTGEELPVDHWRVKRHG</sequence>
<dbReference type="InterPro" id="IPR001841">
    <property type="entry name" value="Znf_RING"/>
</dbReference>
<dbReference type="SMART" id="SM00184">
    <property type="entry name" value="RING"/>
    <property type="match status" value="1"/>
</dbReference>
<evidence type="ECO:0000256" key="4">
    <source>
        <dbReference type="ARBA" id="ARBA00022723"/>
    </source>
</evidence>
<dbReference type="SUPFAM" id="SSF57850">
    <property type="entry name" value="RING/U-box"/>
    <property type="match status" value="1"/>
</dbReference>
<dbReference type="PANTHER" id="PTHR46539:SF1">
    <property type="entry name" value="E3 UBIQUITIN-PROTEIN LIGASE ATL42"/>
    <property type="match status" value="1"/>
</dbReference>
<evidence type="ECO:0000256" key="9">
    <source>
        <dbReference type="ARBA" id="ARBA00023136"/>
    </source>
</evidence>
<feature type="domain" description="RING-type" evidence="12">
    <location>
        <begin position="48"/>
        <end position="100"/>
    </location>
</feature>
<dbReference type="InterPro" id="IPR013083">
    <property type="entry name" value="Znf_RING/FYVE/PHD"/>
</dbReference>
<accession>A0ABR3GHQ2</accession>
<keyword evidence="4" id="KW-0479">Metal-binding</keyword>
<protein>
    <recommendedName>
        <fullName evidence="12">RING-type domain-containing protein</fullName>
    </recommendedName>
</protein>
<name>A0ABR3GHQ2_9PEZI</name>
<keyword evidence="5 10" id="KW-0863">Zinc-finger</keyword>
<organism evidence="13 14">
    <name type="scientific">Discina gigas</name>
    <dbReference type="NCBI Taxonomy" id="1032678"/>
    <lineage>
        <taxon>Eukaryota</taxon>
        <taxon>Fungi</taxon>
        <taxon>Dikarya</taxon>
        <taxon>Ascomycota</taxon>
        <taxon>Pezizomycotina</taxon>
        <taxon>Pezizomycetes</taxon>
        <taxon>Pezizales</taxon>
        <taxon>Discinaceae</taxon>
        <taxon>Discina</taxon>
    </lineage>
</organism>
<keyword evidence="6" id="KW-0833">Ubl conjugation pathway</keyword>
<evidence type="ECO:0000256" key="5">
    <source>
        <dbReference type="ARBA" id="ARBA00022771"/>
    </source>
</evidence>
<evidence type="ECO:0000313" key="13">
    <source>
        <dbReference type="EMBL" id="KAL0635373.1"/>
    </source>
</evidence>
<keyword evidence="3" id="KW-0812">Transmembrane</keyword>
<comment type="caution">
    <text evidence="13">The sequence shown here is derived from an EMBL/GenBank/DDBJ whole genome shotgun (WGS) entry which is preliminary data.</text>
</comment>
<evidence type="ECO:0000256" key="8">
    <source>
        <dbReference type="ARBA" id="ARBA00022989"/>
    </source>
</evidence>
<evidence type="ECO:0000256" key="11">
    <source>
        <dbReference type="SAM" id="MobiDB-lite"/>
    </source>
</evidence>
<gene>
    <name evidence="13" type="ORF">Q9L58_005671</name>
</gene>
<dbReference type="PANTHER" id="PTHR46539">
    <property type="entry name" value="E3 UBIQUITIN-PROTEIN LIGASE ATL42"/>
    <property type="match status" value="1"/>
</dbReference>
<keyword evidence="8" id="KW-1133">Transmembrane helix</keyword>
<comment type="subcellular location">
    <subcellularLocation>
        <location evidence="1">Membrane</location>
    </subcellularLocation>
</comment>
<keyword evidence="14" id="KW-1185">Reference proteome</keyword>